<feature type="transmembrane region" description="Helical" evidence="1">
    <location>
        <begin position="12"/>
        <end position="32"/>
    </location>
</feature>
<comment type="caution">
    <text evidence="2">The sequence shown here is derived from an EMBL/GenBank/DDBJ whole genome shotgun (WGS) entry which is preliminary data.</text>
</comment>
<reference evidence="2 3" key="1">
    <citation type="submission" date="2024-10" db="EMBL/GenBank/DDBJ databases">
        <title>The Natural Products Discovery Center: Release of the First 8490 Sequenced Strains for Exploring Actinobacteria Biosynthetic Diversity.</title>
        <authorList>
            <person name="Kalkreuter E."/>
            <person name="Kautsar S.A."/>
            <person name="Yang D."/>
            <person name="Bader C.D."/>
            <person name="Teijaro C.N."/>
            <person name="Fluegel L."/>
            <person name="Davis C.M."/>
            <person name="Simpson J.R."/>
            <person name="Lauterbach L."/>
            <person name="Steele A.D."/>
            <person name="Gui C."/>
            <person name="Meng S."/>
            <person name="Li G."/>
            <person name="Viehrig K."/>
            <person name="Ye F."/>
            <person name="Su P."/>
            <person name="Kiefer A.F."/>
            <person name="Nichols A."/>
            <person name="Cepeda A.J."/>
            <person name="Yan W."/>
            <person name="Fan B."/>
            <person name="Jiang Y."/>
            <person name="Adhikari A."/>
            <person name="Zheng C.-J."/>
            <person name="Schuster L."/>
            <person name="Cowan T.M."/>
            <person name="Smanski M.J."/>
            <person name="Chevrette M.G."/>
            <person name="De Carvalho L.P.S."/>
            <person name="Shen B."/>
        </authorList>
    </citation>
    <scope>NUCLEOTIDE SEQUENCE [LARGE SCALE GENOMIC DNA]</scope>
    <source>
        <strain evidence="2 3">NPDC053399</strain>
    </source>
</reference>
<feature type="transmembrane region" description="Helical" evidence="1">
    <location>
        <begin position="137"/>
        <end position="156"/>
    </location>
</feature>
<evidence type="ECO:0000313" key="3">
    <source>
        <dbReference type="Proteomes" id="UP001614394"/>
    </source>
</evidence>
<dbReference type="EMBL" id="JBITYG010000002">
    <property type="protein sequence ID" value="MFI9100377.1"/>
    <property type="molecule type" value="Genomic_DNA"/>
</dbReference>
<name>A0ABW8C3B7_9ACTN</name>
<keyword evidence="1" id="KW-0812">Transmembrane</keyword>
<protein>
    <submittedName>
        <fullName evidence="2">MFS transporter</fullName>
    </submittedName>
</protein>
<feature type="transmembrane region" description="Helical" evidence="1">
    <location>
        <begin position="248"/>
        <end position="267"/>
    </location>
</feature>
<dbReference type="PANTHER" id="PTHR23530:SF1">
    <property type="entry name" value="PERMEASE, MAJOR FACILITATOR SUPERFAMILY-RELATED"/>
    <property type="match status" value="1"/>
</dbReference>
<proteinExistence type="predicted"/>
<feature type="transmembrane region" description="Helical" evidence="1">
    <location>
        <begin position="279"/>
        <end position="306"/>
    </location>
</feature>
<dbReference type="CDD" id="cd06174">
    <property type="entry name" value="MFS"/>
    <property type="match status" value="1"/>
</dbReference>
<feature type="transmembrane region" description="Helical" evidence="1">
    <location>
        <begin position="72"/>
        <end position="99"/>
    </location>
</feature>
<evidence type="ECO:0000313" key="2">
    <source>
        <dbReference type="EMBL" id="MFI9100377.1"/>
    </source>
</evidence>
<organism evidence="2 3">
    <name type="scientific">Streptomyces fildesensis</name>
    <dbReference type="NCBI Taxonomy" id="375757"/>
    <lineage>
        <taxon>Bacteria</taxon>
        <taxon>Bacillati</taxon>
        <taxon>Actinomycetota</taxon>
        <taxon>Actinomycetes</taxon>
        <taxon>Kitasatosporales</taxon>
        <taxon>Streptomycetaceae</taxon>
        <taxon>Streptomyces</taxon>
    </lineage>
</organism>
<dbReference type="InterPro" id="IPR053160">
    <property type="entry name" value="MFS_DHA3_Transporter"/>
</dbReference>
<accession>A0ABW8C3B7</accession>
<feature type="transmembrane region" description="Helical" evidence="1">
    <location>
        <begin position="327"/>
        <end position="353"/>
    </location>
</feature>
<keyword evidence="1" id="KW-0472">Membrane</keyword>
<dbReference type="InterPro" id="IPR036259">
    <property type="entry name" value="MFS_trans_sf"/>
</dbReference>
<feature type="transmembrane region" description="Helical" evidence="1">
    <location>
        <begin position="38"/>
        <end position="60"/>
    </location>
</feature>
<feature type="transmembrane region" description="Helical" evidence="1">
    <location>
        <begin position="359"/>
        <end position="377"/>
    </location>
</feature>
<feature type="transmembrane region" description="Helical" evidence="1">
    <location>
        <begin position="163"/>
        <end position="182"/>
    </location>
</feature>
<evidence type="ECO:0000256" key="1">
    <source>
        <dbReference type="SAM" id="Phobius"/>
    </source>
</evidence>
<sequence length="398" mass="40674">MNRPWPAAYGRLLGARLLLRSYFFLPYIVLYARQVGVSLGTLLVIEAVFALLIVLVDLPAGLLADRIGPRQALAVGAGMEGAAALLLGCWPHALVFWLVQPLFAAATALTQGSDAGLAGALLRRTGRAAEFESGERLFQAGALGWNAVVFAAASAFSLISLRATFVASGIVLCLTVGLVLTVPDVRGAAPDGERPGPTAQLTGVVRAVREAAGLRWDLTAMVLTGTAFSILLYLMPVYVVAAGIDERLVGLVAAAVALGAALLLHLAPGGLGTGTVVLAAVAASAALASTSVTLVLAGILVVQCAQGRLLPSYRALVLRDLADRGDATAMSVVTTASSLGFAVLAPFLGILVARLRPDGLALVCALLFSCAGATLLIRSGAVRSRRAPAPAGEKEGAV</sequence>
<dbReference type="PANTHER" id="PTHR23530">
    <property type="entry name" value="TRANSPORT PROTEIN-RELATED"/>
    <property type="match status" value="1"/>
</dbReference>
<keyword evidence="1" id="KW-1133">Transmembrane helix</keyword>
<keyword evidence="3" id="KW-1185">Reference proteome</keyword>
<dbReference type="SUPFAM" id="SSF103473">
    <property type="entry name" value="MFS general substrate transporter"/>
    <property type="match status" value="1"/>
</dbReference>
<feature type="transmembrane region" description="Helical" evidence="1">
    <location>
        <begin position="218"/>
        <end position="241"/>
    </location>
</feature>
<dbReference type="RefSeq" id="WP_399645499.1">
    <property type="nucleotide sequence ID" value="NZ_JBITYG010000002.1"/>
</dbReference>
<dbReference type="Pfam" id="PF07690">
    <property type="entry name" value="MFS_1"/>
    <property type="match status" value="1"/>
</dbReference>
<dbReference type="Gene3D" id="1.20.1250.20">
    <property type="entry name" value="MFS general substrate transporter like domains"/>
    <property type="match status" value="1"/>
</dbReference>
<dbReference type="Proteomes" id="UP001614394">
    <property type="component" value="Unassembled WGS sequence"/>
</dbReference>
<dbReference type="InterPro" id="IPR011701">
    <property type="entry name" value="MFS"/>
</dbReference>
<gene>
    <name evidence="2" type="ORF">ACIGXA_07610</name>
</gene>